<keyword evidence="2" id="KW-1185">Reference proteome</keyword>
<evidence type="ECO:0000313" key="1">
    <source>
        <dbReference type="EMBL" id="GME81116.1"/>
    </source>
</evidence>
<accession>A0ACB5T4T8</accession>
<reference evidence="1" key="1">
    <citation type="submission" date="2023-04" db="EMBL/GenBank/DDBJ databases">
        <title>Ambrosiozyma monospora NBRC 10751.</title>
        <authorList>
            <person name="Ichikawa N."/>
            <person name="Sato H."/>
            <person name="Tonouchi N."/>
        </authorList>
    </citation>
    <scope>NUCLEOTIDE SEQUENCE</scope>
    <source>
        <strain evidence="1">NBRC 10751</strain>
    </source>
</reference>
<protein>
    <submittedName>
        <fullName evidence="1">Unnamed protein product</fullName>
    </submittedName>
</protein>
<evidence type="ECO:0000313" key="2">
    <source>
        <dbReference type="Proteomes" id="UP001165064"/>
    </source>
</evidence>
<gene>
    <name evidence="1" type="ORF">Amon02_000476700</name>
</gene>
<comment type="caution">
    <text evidence="1">The sequence shown here is derived from an EMBL/GenBank/DDBJ whole genome shotgun (WGS) entry which is preliminary data.</text>
</comment>
<dbReference type="Proteomes" id="UP001165064">
    <property type="component" value="Unassembled WGS sequence"/>
</dbReference>
<organism evidence="1 2">
    <name type="scientific">Ambrosiozyma monospora</name>
    <name type="common">Yeast</name>
    <name type="synonym">Endomycopsis monosporus</name>
    <dbReference type="NCBI Taxonomy" id="43982"/>
    <lineage>
        <taxon>Eukaryota</taxon>
        <taxon>Fungi</taxon>
        <taxon>Dikarya</taxon>
        <taxon>Ascomycota</taxon>
        <taxon>Saccharomycotina</taxon>
        <taxon>Pichiomycetes</taxon>
        <taxon>Pichiales</taxon>
        <taxon>Pichiaceae</taxon>
        <taxon>Ambrosiozyma</taxon>
    </lineage>
</organism>
<name>A0ACB5T4T8_AMBMO</name>
<dbReference type="EMBL" id="BSXS01003353">
    <property type="protein sequence ID" value="GME81116.1"/>
    <property type="molecule type" value="Genomic_DNA"/>
</dbReference>
<sequence length="67" mass="7726">MEEELTIIKCPDHVSLRGNIVDKSLYSRVDTNLILDSSEKIQKSQLTNQVHQYPITITTSDPYFQMV</sequence>
<proteinExistence type="predicted"/>